<evidence type="ECO:0000313" key="4">
    <source>
        <dbReference type="EMBL" id="AGZ84544.1"/>
    </source>
</evidence>
<dbReference type="Pfam" id="PF03262">
    <property type="entry name" value="Corona_6B_7B"/>
    <property type="match status" value="1"/>
</dbReference>
<dbReference type="Proteomes" id="UP000156095">
    <property type="component" value="Genome"/>
</dbReference>
<accession>V9PIW7</accession>
<sequence length="48" mass="5450">MIVVILVCIFLANGIKATAVQNDLHEHPVLTWDLLQHFIGHTLYITTH</sequence>
<evidence type="ECO:0000256" key="2">
    <source>
        <dbReference type="ARBA" id="ARBA00022729"/>
    </source>
</evidence>
<evidence type="ECO:0000313" key="5">
    <source>
        <dbReference type="Proteomes" id="UP000156095"/>
    </source>
</evidence>
<proteinExistence type="predicted"/>
<dbReference type="InterPro" id="IPR004945">
    <property type="entry name" value="Corona_6B_7B"/>
</dbReference>
<evidence type="ECO:0000256" key="1">
    <source>
        <dbReference type="ARBA" id="ARBA00019862"/>
    </source>
</evidence>
<gene>
    <name evidence="4" type="primary">ORF7b</name>
</gene>
<reference evidence="4 5" key="1">
    <citation type="journal article" date="2013" name="Virus Genes">
        <title>Comparative sequence analysis of full-length genome of FIPV at different tissue passage levels.</title>
        <authorList>
            <person name="Phillips J.E."/>
            <person name="Hilt D.A."/>
            <person name="Jackwood M.W."/>
        </authorList>
    </citation>
    <scope>NUCLEOTIDE SEQUENCE [LARGE SCALE GENOMIC DNA]</scope>
    <source>
        <strain evidence="4">FCoVWSU791146_P50</strain>
    </source>
</reference>
<protein>
    <recommendedName>
        <fullName evidence="1">Non-structural protein 7b</fullName>
    </recommendedName>
    <alternativeName>
        <fullName evidence="3">Accessory protein 7b</fullName>
    </alternativeName>
</protein>
<name>V9PIW7_9ALPC</name>
<organism evidence="4 5">
    <name type="scientific">Feline infectious peritonitis virus</name>
    <dbReference type="NCBI Taxonomy" id="11135"/>
    <lineage>
        <taxon>Viruses</taxon>
        <taxon>Riboviria</taxon>
        <taxon>Orthornavirae</taxon>
        <taxon>Pisuviricota</taxon>
        <taxon>Pisoniviricetes</taxon>
        <taxon>Nidovirales</taxon>
        <taxon>Cornidovirineae</taxon>
        <taxon>Coronaviridae</taxon>
        <taxon>Orthocoronavirinae</taxon>
        <taxon>Alphacoronavirus</taxon>
        <taxon>Tegacovirus</taxon>
        <taxon>Alphacoronavirus suis</taxon>
        <taxon>Alphacoronavirus 1</taxon>
    </lineage>
</organism>
<evidence type="ECO:0000256" key="3">
    <source>
        <dbReference type="ARBA" id="ARBA00030061"/>
    </source>
</evidence>
<keyword evidence="2" id="KW-0732">Signal</keyword>
<dbReference type="EMBL" id="KC461237">
    <property type="protein sequence ID" value="AGZ84544.1"/>
    <property type="molecule type" value="Genomic_RNA"/>
</dbReference>